<keyword evidence="5 9" id="KW-0067">ATP-binding</keyword>
<dbReference type="CDD" id="cd01392">
    <property type="entry name" value="HTH_LacI"/>
    <property type="match status" value="1"/>
</dbReference>
<dbReference type="SUPFAM" id="SSF53613">
    <property type="entry name" value="Ribokinase-like"/>
    <property type="match status" value="1"/>
</dbReference>
<dbReference type="EMBL" id="CP030280">
    <property type="protein sequence ID" value="AWY97362.1"/>
    <property type="molecule type" value="Genomic_DNA"/>
</dbReference>
<evidence type="ECO:0000256" key="5">
    <source>
        <dbReference type="ARBA" id="ARBA00022840"/>
    </source>
</evidence>
<evidence type="ECO:0000256" key="3">
    <source>
        <dbReference type="ARBA" id="ARBA00022741"/>
    </source>
</evidence>
<keyword evidence="7 9" id="KW-0630">Potassium</keyword>
<feature type="binding site" evidence="9">
    <location>
        <begin position="365"/>
        <end position="369"/>
    </location>
    <ligand>
        <name>substrate</name>
    </ligand>
</feature>
<dbReference type="GO" id="GO:0005737">
    <property type="term" value="C:cytoplasm"/>
    <property type="evidence" value="ECO:0007669"/>
    <property type="project" value="UniProtKB-SubCell"/>
</dbReference>
<keyword evidence="9" id="KW-0963">Cytoplasm</keyword>
<dbReference type="GO" id="GO:0005524">
    <property type="term" value="F:ATP binding"/>
    <property type="evidence" value="ECO:0007669"/>
    <property type="project" value="UniProtKB-UniRule"/>
</dbReference>
<comment type="function">
    <text evidence="9">Catalyzes the phosphorylation of ribose at O-5 in a reaction requiring ATP and magnesium. The resulting D-ribose-5-phosphate can then be used either for sythesis of nucleotides, histidine, and tryptophan, or as a component of the pentose phosphate pathway.</text>
</comment>
<dbReference type="SUPFAM" id="SSF47413">
    <property type="entry name" value="lambda repressor-like DNA-binding domains"/>
    <property type="match status" value="1"/>
</dbReference>
<dbReference type="PRINTS" id="PR00990">
    <property type="entry name" value="RIBOKINASE"/>
</dbReference>
<dbReference type="InterPro" id="IPR029056">
    <property type="entry name" value="Ribokinase-like"/>
</dbReference>
<evidence type="ECO:0000313" key="12">
    <source>
        <dbReference type="EMBL" id="AWY97362.1"/>
    </source>
</evidence>
<comment type="similarity">
    <text evidence="9">Belongs to the carbohydrate kinase PfkB family. Ribokinase subfamily.</text>
</comment>
<protein>
    <recommendedName>
        <fullName evidence="9">Ribokinase</fullName>
        <shortName evidence="9">RK</shortName>
        <ecNumber evidence="9">2.7.1.15</ecNumber>
    </recommendedName>
</protein>
<reference evidence="13" key="1">
    <citation type="submission" date="2018-06" db="EMBL/GenBank/DDBJ databases">
        <title>Description of Blautia argi sp. nov., a new anaerobic isolated from dog feces.</title>
        <authorList>
            <person name="Chang Y.-H."/>
            <person name="Paek J."/>
            <person name="Shin Y."/>
        </authorList>
    </citation>
    <scope>NUCLEOTIDE SEQUENCE [LARGE SCALE GENOMIC DNA]</scope>
    <source>
        <strain evidence="13">KCTC 15426</strain>
    </source>
</reference>
<dbReference type="Pfam" id="PF00294">
    <property type="entry name" value="PfkB"/>
    <property type="match status" value="1"/>
</dbReference>
<dbReference type="SMART" id="SM00354">
    <property type="entry name" value="HTH_LACI"/>
    <property type="match status" value="1"/>
</dbReference>
<dbReference type="HAMAP" id="MF_01987">
    <property type="entry name" value="Ribokinase"/>
    <property type="match status" value="1"/>
</dbReference>
<evidence type="ECO:0000259" key="11">
    <source>
        <dbReference type="PROSITE" id="PS50943"/>
    </source>
</evidence>
<keyword evidence="3 9" id="KW-0547">Nucleotide-binding</keyword>
<dbReference type="Pfam" id="PF00356">
    <property type="entry name" value="LacI"/>
    <property type="match status" value="1"/>
</dbReference>
<name>A0A2Z4U8J7_9FIRM</name>
<keyword evidence="1 9" id="KW-0808">Transferase</keyword>
<dbReference type="InterPro" id="IPR011611">
    <property type="entry name" value="PfkB_dom"/>
</dbReference>
<feature type="active site" description="Proton acceptor" evidence="9">
    <location>
        <position position="574"/>
    </location>
</feature>
<dbReference type="Gene3D" id="3.40.50.2300">
    <property type="match status" value="2"/>
</dbReference>
<dbReference type="GO" id="GO:0004747">
    <property type="term" value="F:ribokinase activity"/>
    <property type="evidence" value="ECO:0007669"/>
    <property type="project" value="UniProtKB-UniRule"/>
</dbReference>
<dbReference type="PRINTS" id="PR00036">
    <property type="entry name" value="HTHLACI"/>
</dbReference>
<proteinExistence type="inferred from homology"/>
<comment type="pathway">
    <text evidence="9">Carbohydrate metabolism; D-ribose degradation; D-ribose 5-phosphate from beta-D-ribopyranose: step 2/2.</text>
</comment>
<feature type="binding site" evidence="9">
    <location>
        <position position="570"/>
    </location>
    <ligand>
        <name>K(+)</name>
        <dbReference type="ChEBI" id="CHEBI:29103"/>
    </ligand>
</feature>
<dbReference type="InterPro" id="IPR028082">
    <property type="entry name" value="Peripla_BP_I"/>
</dbReference>
<gene>
    <name evidence="9" type="primary">rbsK</name>
    <name evidence="12" type="ORF">DQQ01_03490</name>
</gene>
<comment type="catalytic activity">
    <reaction evidence="9">
        <text>D-ribose + ATP = D-ribose 5-phosphate + ADP + H(+)</text>
        <dbReference type="Rhea" id="RHEA:13697"/>
        <dbReference type="ChEBI" id="CHEBI:15378"/>
        <dbReference type="ChEBI" id="CHEBI:30616"/>
        <dbReference type="ChEBI" id="CHEBI:47013"/>
        <dbReference type="ChEBI" id="CHEBI:78346"/>
        <dbReference type="ChEBI" id="CHEBI:456216"/>
        <dbReference type="EC" id="2.7.1.15"/>
    </reaction>
</comment>
<comment type="subcellular location">
    <subcellularLocation>
        <location evidence="9">Cytoplasm</location>
    </subcellularLocation>
</comment>
<evidence type="ECO:0000256" key="1">
    <source>
        <dbReference type="ARBA" id="ARBA00022679"/>
    </source>
</evidence>
<feature type="binding site" evidence="9">
    <location>
        <position position="607"/>
    </location>
    <ligand>
        <name>K(+)</name>
        <dbReference type="ChEBI" id="CHEBI:29103"/>
    </ligand>
</feature>
<dbReference type="GO" id="GO:0003677">
    <property type="term" value="F:DNA binding"/>
    <property type="evidence" value="ECO:0007669"/>
    <property type="project" value="InterPro"/>
</dbReference>
<organism evidence="12 13">
    <name type="scientific">Blautia argi</name>
    <dbReference type="NCBI Taxonomy" id="1912897"/>
    <lineage>
        <taxon>Bacteria</taxon>
        <taxon>Bacillati</taxon>
        <taxon>Bacillota</taxon>
        <taxon>Clostridia</taxon>
        <taxon>Lachnospirales</taxon>
        <taxon>Lachnospiraceae</taxon>
        <taxon>Blautia</taxon>
    </lineage>
</organism>
<evidence type="ECO:0000256" key="4">
    <source>
        <dbReference type="ARBA" id="ARBA00022777"/>
    </source>
</evidence>
<dbReference type="Pfam" id="PF00532">
    <property type="entry name" value="Peripla_BP_1"/>
    <property type="match status" value="1"/>
</dbReference>
<keyword evidence="13" id="KW-1185">Reference proteome</keyword>
<feature type="binding site" evidence="9">
    <location>
        <position position="604"/>
    </location>
    <ligand>
        <name>K(+)</name>
        <dbReference type="ChEBI" id="CHEBI:29103"/>
    </ligand>
</feature>
<feature type="binding site" evidence="9">
    <location>
        <begin position="542"/>
        <end position="547"/>
    </location>
    <ligand>
        <name>ATP</name>
        <dbReference type="ChEBI" id="CHEBI:30616"/>
    </ligand>
</feature>
<accession>A0A2Z4U8J7</accession>
<dbReference type="CDD" id="cd01174">
    <property type="entry name" value="ribokinase"/>
    <property type="match status" value="1"/>
</dbReference>
<dbReference type="PANTHER" id="PTHR10584:SF166">
    <property type="entry name" value="RIBOKINASE"/>
    <property type="match status" value="1"/>
</dbReference>
<dbReference type="KEGG" id="blau:DQQ01_03490"/>
<dbReference type="EC" id="2.7.1.15" evidence="9"/>
<keyword evidence="4 9" id="KW-0418">Kinase</keyword>
<feature type="domain" description="HTH cro/C1-type" evidence="11">
    <location>
        <begin position="1"/>
        <end position="39"/>
    </location>
</feature>
<dbReference type="InterPro" id="IPR001761">
    <property type="entry name" value="Peripla_BP/Lac1_sug-bd_dom"/>
</dbReference>
<evidence type="ECO:0000256" key="8">
    <source>
        <dbReference type="ARBA" id="ARBA00023277"/>
    </source>
</evidence>
<feature type="binding site" evidence="9">
    <location>
        <position position="568"/>
    </location>
    <ligand>
        <name>K(+)</name>
        <dbReference type="ChEBI" id="CHEBI:29103"/>
    </ligand>
</feature>
<evidence type="ECO:0000256" key="9">
    <source>
        <dbReference type="HAMAP-Rule" id="MF_01987"/>
    </source>
</evidence>
<dbReference type="SUPFAM" id="SSF53822">
    <property type="entry name" value="Periplasmic binding protein-like I"/>
    <property type="match status" value="1"/>
</dbReference>
<dbReference type="InterPro" id="IPR010982">
    <property type="entry name" value="Lambda_DNA-bd_dom_sf"/>
</dbReference>
<comment type="activity regulation">
    <text evidence="9">Activated by a monovalent cation that binds near, but not in, the active site. The most likely occupant of the site in vivo is potassium. Ion binding induces a conformational change that may alter substrate affinity.</text>
</comment>
<dbReference type="PROSITE" id="PS50932">
    <property type="entry name" value="HTH_LACI_2"/>
    <property type="match status" value="1"/>
</dbReference>
<dbReference type="GO" id="GO:0019303">
    <property type="term" value="P:D-ribose catabolic process"/>
    <property type="evidence" value="ECO:0007669"/>
    <property type="project" value="UniProtKB-UniRule"/>
</dbReference>
<feature type="binding site" evidence="9">
    <location>
        <position position="574"/>
    </location>
    <ligand>
        <name>substrate</name>
    </ligand>
</feature>
<comment type="caution">
    <text evidence="9">Lacks conserved residue(s) required for the propagation of feature annotation.</text>
</comment>
<evidence type="ECO:0000259" key="10">
    <source>
        <dbReference type="PROSITE" id="PS50932"/>
    </source>
</evidence>
<dbReference type="Gene3D" id="3.40.1190.20">
    <property type="match status" value="1"/>
</dbReference>
<dbReference type="RefSeq" id="WP_111918433.1">
    <property type="nucleotide sequence ID" value="NZ_CP030280.1"/>
</dbReference>
<dbReference type="PANTHER" id="PTHR10584">
    <property type="entry name" value="SUGAR KINASE"/>
    <property type="match status" value="1"/>
</dbReference>
<dbReference type="UniPathway" id="UPA00916">
    <property type="reaction ID" value="UER00889"/>
</dbReference>
<keyword evidence="6 9" id="KW-0460">Magnesium</keyword>
<dbReference type="GO" id="GO:0046872">
    <property type="term" value="F:metal ion binding"/>
    <property type="evidence" value="ECO:0007669"/>
    <property type="project" value="UniProtKB-KW"/>
</dbReference>
<comment type="cofactor">
    <cofactor evidence="9">
        <name>Mg(2+)</name>
        <dbReference type="ChEBI" id="CHEBI:18420"/>
    </cofactor>
    <text evidence="9">Requires a divalent cation, most likely magnesium in vivo, as an electrophilic catalyst to aid phosphoryl group transfer. It is the chelate of the metal and the nucleotide that is the actual substrate.</text>
</comment>
<evidence type="ECO:0000256" key="2">
    <source>
        <dbReference type="ARBA" id="ARBA00022723"/>
    </source>
</evidence>
<comment type="subunit">
    <text evidence="9">Homodimer.</text>
</comment>
<dbReference type="PROSITE" id="PS50943">
    <property type="entry name" value="HTH_CROC1"/>
    <property type="match status" value="1"/>
</dbReference>
<sequence length="633" mass="70841">MTIKEIANLAGVSISTVSKVINNKAQNINPETCNRVLKIVKEYNYTPYATVKNISNAKRFLLGVLLRTTSQTNLLLNGILQAAQEQGYNILLLDSQNDTNIELKHITSLCKNNVDGVLWEPADKNSLQYEHYFTEQNISVCYINAPYTLSAYNIDFKTMGYILTQKLLEYKHSKIACLLKEKSRRSDMVFEGFKECLFDYQIPYHDNMKLYISDPACCSRILNYGFSGIASSHFASSLTLYEQMNKMHYYVPSDLSIVSLKDDVRETVSFPHISSIKIPYREFGYYVCKNLIQKCEKKEAEKSEYTFTSPYCFDNEDSLDIPSFFRSKKIVVVGSINMDITFNVDWLPQAGKTTTILSSTTTLGGKGANQAVGAAKLGREVSLIGEIGNDSDSNFIFDILEKEQVATQGVHRDMKTQTGKAYIYIERNGEGTITIMSGANGNLNPEDIQKRQHLFENTGFCLLSTEIPLETVLEAAKIARKYGAQNIVKPAALKTIPDQLLKNTDIFIPNRKEAAALCPQYNTIEGQAEYFFQKGVKIVIITLGHEGCYLKTAEKAKYFPSADFVSIDTTGGADAFISALASFLIEGYSLEKSIRIATYAAGFCVSRQGVVPALVDRNTLETHIKNLEPELLK</sequence>
<dbReference type="InterPro" id="IPR011877">
    <property type="entry name" value="Ribokinase"/>
</dbReference>
<dbReference type="InterPro" id="IPR002139">
    <property type="entry name" value="Ribo/fructo_kinase"/>
</dbReference>
<evidence type="ECO:0000313" key="13">
    <source>
        <dbReference type="Proteomes" id="UP000250003"/>
    </source>
</evidence>
<keyword evidence="2 9" id="KW-0479">Metal-binding</keyword>
<dbReference type="Gene3D" id="1.10.260.40">
    <property type="entry name" value="lambda repressor-like DNA-binding domains"/>
    <property type="match status" value="1"/>
</dbReference>
<evidence type="ECO:0000256" key="7">
    <source>
        <dbReference type="ARBA" id="ARBA00022958"/>
    </source>
</evidence>
<feature type="binding site" evidence="9">
    <location>
        <position position="510"/>
    </location>
    <ligand>
        <name>ATP</name>
        <dbReference type="ChEBI" id="CHEBI:30616"/>
    </ligand>
</feature>
<dbReference type="InterPro" id="IPR001387">
    <property type="entry name" value="Cro/C1-type_HTH"/>
</dbReference>
<feature type="binding site" evidence="9">
    <location>
        <position position="466"/>
    </location>
    <ligand>
        <name>substrate</name>
    </ligand>
</feature>
<dbReference type="PROSITE" id="PS00356">
    <property type="entry name" value="HTH_LACI_1"/>
    <property type="match status" value="1"/>
</dbReference>
<feature type="binding site" evidence="9">
    <location>
        <begin position="337"/>
        <end position="339"/>
    </location>
    <ligand>
        <name>substrate</name>
    </ligand>
</feature>
<feature type="domain" description="HTH lacI-type" evidence="10">
    <location>
        <begin position="1"/>
        <end position="56"/>
    </location>
</feature>
<dbReference type="AlphaFoldDB" id="A0A2Z4U8J7"/>
<dbReference type="OrthoDB" id="9775849at2"/>
<dbReference type="GO" id="GO:0006355">
    <property type="term" value="P:regulation of DNA-templated transcription"/>
    <property type="evidence" value="ECO:0007669"/>
    <property type="project" value="InterPro"/>
</dbReference>
<dbReference type="InterPro" id="IPR000843">
    <property type="entry name" value="HTH_LacI"/>
</dbReference>
<dbReference type="Proteomes" id="UP000250003">
    <property type="component" value="Chromosome"/>
</dbReference>
<evidence type="ECO:0000256" key="6">
    <source>
        <dbReference type="ARBA" id="ARBA00022842"/>
    </source>
</evidence>
<keyword evidence="8 9" id="KW-0119">Carbohydrate metabolism</keyword>
<feature type="binding site" evidence="9">
    <location>
        <position position="609"/>
    </location>
    <ligand>
        <name>K(+)</name>
        <dbReference type="ChEBI" id="CHEBI:29103"/>
    </ligand>
</feature>